<dbReference type="OrthoDB" id="203678at2759"/>
<protein>
    <submittedName>
        <fullName evidence="2">LANO_0F05600g1_1</fullName>
    </submittedName>
</protein>
<feature type="compositionally biased region" description="Polar residues" evidence="1">
    <location>
        <begin position="56"/>
        <end position="71"/>
    </location>
</feature>
<organism evidence="2 3">
    <name type="scientific">Lachancea nothofagi CBS 11611</name>
    <dbReference type="NCBI Taxonomy" id="1266666"/>
    <lineage>
        <taxon>Eukaryota</taxon>
        <taxon>Fungi</taxon>
        <taxon>Dikarya</taxon>
        <taxon>Ascomycota</taxon>
        <taxon>Saccharomycotina</taxon>
        <taxon>Saccharomycetes</taxon>
        <taxon>Saccharomycetales</taxon>
        <taxon>Saccharomycetaceae</taxon>
        <taxon>Lachancea</taxon>
    </lineage>
</organism>
<evidence type="ECO:0000313" key="3">
    <source>
        <dbReference type="Proteomes" id="UP000189911"/>
    </source>
</evidence>
<dbReference type="EMBL" id="LT598452">
    <property type="protein sequence ID" value="SCV00179.1"/>
    <property type="molecule type" value="Genomic_DNA"/>
</dbReference>
<dbReference type="AlphaFoldDB" id="A0A1G4K849"/>
<sequence length="135" mass="15363">MAEQITHKRPVRIHIDRDKRKQLHDYYKLKEAHHRNGNIEQVEQTDASDATEEGDTSSSQSVSPVPGISQSTLAQLVHTHNALLSKKAEMNNTIKNTIYENYYDLIKVNELLRSVGDDGKDNLDQLKGVLKLLEE</sequence>
<dbReference type="Proteomes" id="UP000189911">
    <property type="component" value="Chromosome F"/>
</dbReference>
<feature type="region of interest" description="Disordered" evidence="1">
    <location>
        <begin position="31"/>
        <end position="71"/>
    </location>
</feature>
<accession>A0A1G4K849</accession>
<name>A0A1G4K849_9SACH</name>
<proteinExistence type="predicted"/>
<reference evidence="3" key="1">
    <citation type="submission" date="2016-03" db="EMBL/GenBank/DDBJ databases">
        <authorList>
            <person name="Devillers Hugo."/>
        </authorList>
    </citation>
    <scope>NUCLEOTIDE SEQUENCE [LARGE SCALE GENOMIC DNA]</scope>
</reference>
<keyword evidence="3" id="KW-1185">Reference proteome</keyword>
<evidence type="ECO:0000313" key="2">
    <source>
        <dbReference type="EMBL" id="SCV00179.1"/>
    </source>
</evidence>
<gene>
    <name evidence="2" type="ORF">LANO_0F05600G</name>
</gene>
<feature type="compositionally biased region" description="Polar residues" evidence="1">
    <location>
        <begin position="38"/>
        <end position="48"/>
    </location>
</feature>
<evidence type="ECO:0000256" key="1">
    <source>
        <dbReference type="SAM" id="MobiDB-lite"/>
    </source>
</evidence>
<dbReference type="Pfam" id="PF08700">
    <property type="entry name" value="VPS51_Exo84_N"/>
    <property type="match status" value="1"/>
</dbReference>